<protein>
    <recommendedName>
        <fullName evidence="1">Transposase IS110-like N-terminal domain-containing protein</fullName>
    </recommendedName>
</protein>
<evidence type="ECO:0000259" key="1">
    <source>
        <dbReference type="Pfam" id="PF01548"/>
    </source>
</evidence>
<gene>
    <name evidence="2" type="ORF">SDC9_132549</name>
</gene>
<sequence>MESQVSFNQVVSRGCGIDVHKKMLVATISGEGLNTETREFGTVTRSLTELKDWLLENRVTHVVMESTGVYWKPVYHVLEPSGLTVWIVNARHVKNVPGHKTD</sequence>
<organism evidence="2">
    <name type="scientific">bioreactor metagenome</name>
    <dbReference type="NCBI Taxonomy" id="1076179"/>
    <lineage>
        <taxon>unclassified sequences</taxon>
        <taxon>metagenomes</taxon>
        <taxon>ecological metagenomes</taxon>
    </lineage>
</organism>
<name>A0A645D8U0_9ZZZZ</name>
<dbReference type="GO" id="GO:0003677">
    <property type="term" value="F:DNA binding"/>
    <property type="evidence" value="ECO:0007669"/>
    <property type="project" value="InterPro"/>
</dbReference>
<dbReference type="AlphaFoldDB" id="A0A645D8U0"/>
<dbReference type="GO" id="GO:0006313">
    <property type="term" value="P:DNA transposition"/>
    <property type="evidence" value="ECO:0007669"/>
    <property type="project" value="InterPro"/>
</dbReference>
<reference evidence="2" key="1">
    <citation type="submission" date="2019-08" db="EMBL/GenBank/DDBJ databases">
        <authorList>
            <person name="Kucharzyk K."/>
            <person name="Murdoch R.W."/>
            <person name="Higgins S."/>
            <person name="Loffler F."/>
        </authorList>
    </citation>
    <scope>NUCLEOTIDE SEQUENCE</scope>
</reference>
<dbReference type="EMBL" id="VSSQ01033765">
    <property type="protein sequence ID" value="MPM85468.1"/>
    <property type="molecule type" value="Genomic_DNA"/>
</dbReference>
<dbReference type="InterPro" id="IPR047650">
    <property type="entry name" value="Transpos_IS110"/>
</dbReference>
<dbReference type="PANTHER" id="PTHR33055">
    <property type="entry name" value="TRANSPOSASE FOR INSERTION SEQUENCE ELEMENT IS1111A"/>
    <property type="match status" value="1"/>
</dbReference>
<comment type="caution">
    <text evidence="2">The sequence shown here is derived from an EMBL/GenBank/DDBJ whole genome shotgun (WGS) entry which is preliminary data.</text>
</comment>
<dbReference type="Pfam" id="PF01548">
    <property type="entry name" value="DEDD_Tnp_IS110"/>
    <property type="match status" value="1"/>
</dbReference>
<dbReference type="GO" id="GO:0004803">
    <property type="term" value="F:transposase activity"/>
    <property type="evidence" value="ECO:0007669"/>
    <property type="project" value="InterPro"/>
</dbReference>
<evidence type="ECO:0000313" key="2">
    <source>
        <dbReference type="EMBL" id="MPM85468.1"/>
    </source>
</evidence>
<dbReference type="InterPro" id="IPR002525">
    <property type="entry name" value="Transp_IS110-like_N"/>
</dbReference>
<dbReference type="PANTHER" id="PTHR33055:SF13">
    <property type="entry name" value="TRANSPOSASE"/>
    <property type="match status" value="1"/>
</dbReference>
<feature type="domain" description="Transposase IS110-like N-terminal" evidence="1">
    <location>
        <begin position="15"/>
        <end position="101"/>
    </location>
</feature>
<proteinExistence type="predicted"/>
<accession>A0A645D8U0</accession>